<dbReference type="InterPro" id="IPR014340">
    <property type="entry name" value="LptA"/>
</dbReference>
<gene>
    <name evidence="4" type="primary">lptA</name>
    <name evidence="7" type="ORF">SAMN05216217_10130</name>
</gene>
<evidence type="ECO:0000259" key="6">
    <source>
        <dbReference type="Pfam" id="PF03968"/>
    </source>
</evidence>
<dbReference type="EMBL" id="FOUI01000001">
    <property type="protein sequence ID" value="SFM09942.1"/>
    <property type="molecule type" value="Genomic_DNA"/>
</dbReference>
<dbReference type="PANTHER" id="PTHR36504:SF1">
    <property type="entry name" value="LIPOPOLYSACCHARIDE EXPORT SYSTEM PROTEIN LPTA"/>
    <property type="match status" value="1"/>
</dbReference>
<dbReference type="InterPro" id="IPR005653">
    <property type="entry name" value="OstA-like_N"/>
</dbReference>
<comment type="function">
    <text evidence="4">Involved in the assembly of lipopolysaccharide (LPS). Required for the translocation of LPS from the inner membrane to the outer membrane. May form a bridge between the inner membrane and the outer membrane, via interactions with LptC and LptD, thereby facilitating LPS transfer across the periplasm.</text>
</comment>
<keyword evidence="2 4" id="KW-0732">Signal</keyword>
<dbReference type="GO" id="GO:0043165">
    <property type="term" value="P:Gram-negative-bacterium-type cell outer membrane assembly"/>
    <property type="evidence" value="ECO:0007669"/>
    <property type="project" value="UniProtKB-UniRule"/>
</dbReference>
<dbReference type="HAMAP" id="MF_01914">
    <property type="entry name" value="LPS_assembly_LptA"/>
    <property type="match status" value="1"/>
</dbReference>
<dbReference type="NCBIfam" id="TIGR03002">
    <property type="entry name" value="outer_YhbN_LptA"/>
    <property type="match status" value="1"/>
</dbReference>
<protein>
    <recommendedName>
        <fullName evidence="4">Lipopolysaccharide export system protein LptA</fullName>
    </recommendedName>
</protein>
<dbReference type="PANTHER" id="PTHR36504">
    <property type="entry name" value="LIPOPOLYSACCHARIDE EXPORT SYSTEM PROTEIN LPTA"/>
    <property type="match status" value="1"/>
</dbReference>
<comment type="subunit">
    <text evidence="4">Component of the lipopolysaccharide transport and assembly complex.</text>
</comment>
<dbReference type="Gene3D" id="2.60.450.10">
    <property type="entry name" value="Lipopolysaccharide (LPS) transport protein A like domain"/>
    <property type="match status" value="1"/>
</dbReference>
<organism evidence="7 8">
    <name type="scientific">Halopseudomonas yangmingensis</name>
    <dbReference type="NCBI Taxonomy" id="1720063"/>
    <lineage>
        <taxon>Bacteria</taxon>
        <taxon>Pseudomonadati</taxon>
        <taxon>Pseudomonadota</taxon>
        <taxon>Gammaproteobacteria</taxon>
        <taxon>Pseudomonadales</taxon>
        <taxon>Pseudomonadaceae</taxon>
        <taxon>Halopseudomonas</taxon>
    </lineage>
</organism>
<dbReference type="STRING" id="1720063.SAMN05216217_10130"/>
<dbReference type="GO" id="GO:0015920">
    <property type="term" value="P:lipopolysaccharide transport"/>
    <property type="evidence" value="ECO:0007669"/>
    <property type="project" value="UniProtKB-UniRule"/>
</dbReference>
<dbReference type="Proteomes" id="UP000243629">
    <property type="component" value="Unassembled WGS sequence"/>
</dbReference>
<dbReference type="GO" id="GO:0030288">
    <property type="term" value="C:outer membrane-bounded periplasmic space"/>
    <property type="evidence" value="ECO:0007669"/>
    <property type="project" value="TreeGrafter"/>
</dbReference>
<evidence type="ECO:0000256" key="3">
    <source>
        <dbReference type="ARBA" id="ARBA00022764"/>
    </source>
</evidence>
<dbReference type="GO" id="GO:0001530">
    <property type="term" value="F:lipopolysaccharide binding"/>
    <property type="evidence" value="ECO:0007669"/>
    <property type="project" value="InterPro"/>
</dbReference>
<dbReference type="InterPro" id="IPR052037">
    <property type="entry name" value="LPS_export_LptA"/>
</dbReference>
<evidence type="ECO:0000256" key="4">
    <source>
        <dbReference type="HAMAP-Rule" id="MF_01914"/>
    </source>
</evidence>
<feature type="signal peptide" evidence="4">
    <location>
        <begin position="1"/>
        <end position="23"/>
    </location>
</feature>
<comment type="subcellular location">
    <subcellularLocation>
        <location evidence="4">Periplasm</location>
    </subcellularLocation>
</comment>
<dbReference type="AlphaFoldDB" id="A0A1I4N2Z2"/>
<proteinExistence type="inferred from homology"/>
<keyword evidence="8" id="KW-1185">Reference proteome</keyword>
<evidence type="ECO:0000313" key="8">
    <source>
        <dbReference type="Proteomes" id="UP000243629"/>
    </source>
</evidence>
<keyword evidence="3 4" id="KW-0574">Periplasm</keyword>
<dbReference type="GO" id="GO:0009279">
    <property type="term" value="C:cell outer membrane"/>
    <property type="evidence" value="ECO:0007669"/>
    <property type="project" value="TreeGrafter"/>
</dbReference>
<dbReference type="GO" id="GO:0017089">
    <property type="term" value="F:glycolipid transfer activity"/>
    <property type="evidence" value="ECO:0007669"/>
    <property type="project" value="TreeGrafter"/>
</dbReference>
<reference evidence="8" key="1">
    <citation type="submission" date="2016-10" db="EMBL/GenBank/DDBJ databases">
        <authorList>
            <person name="Varghese N."/>
            <person name="Submissions S."/>
        </authorList>
    </citation>
    <scope>NUCLEOTIDE SEQUENCE [LARGE SCALE GENOMIC DNA]</scope>
    <source>
        <strain evidence="8">DSM 24213</strain>
    </source>
</reference>
<feature type="chain" id="PRO_5017490107" description="Lipopolysaccharide export system protein LptA" evidence="4">
    <location>
        <begin position="24"/>
        <end position="178"/>
    </location>
</feature>
<feature type="region of interest" description="Disordered" evidence="5">
    <location>
        <begin position="149"/>
        <end position="178"/>
    </location>
</feature>
<evidence type="ECO:0000256" key="1">
    <source>
        <dbReference type="ARBA" id="ARBA00022448"/>
    </source>
</evidence>
<accession>A0A1I4N2Z2</accession>
<evidence type="ECO:0000256" key="2">
    <source>
        <dbReference type="ARBA" id="ARBA00022729"/>
    </source>
</evidence>
<evidence type="ECO:0000313" key="7">
    <source>
        <dbReference type="EMBL" id="SFM09942.1"/>
    </source>
</evidence>
<sequence precursor="true">MNRVKLSALFLGALLLASPLAQALPEDSQQPIRVQADSATLDERRNTAIYTGNVIITQGSMTLTGNKVTLFTNADGELERLISQGQPATYRQTPRAGEAPVNARALNIEYRAAEERIILTEKAHLEQQGNTFDGEYIRYDIPQQLVSAGRGAGEGASPTQRIEMTIQPRRRTDTQEQP</sequence>
<evidence type="ECO:0000256" key="5">
    <source>
        <dbReference type="SAM" id="MobiDB-lite"/>
    </source>
</evidence>
<name>A0A1I4N2Z2_9GAMM</name>
<dbReference type="OrthoDB" id="9795964at2"/>
<comment type="similarity">
    <text evidence="4">Belongs to the LptA family.</text>
</comment>
<dbReference type="Pfam" id="PF03968">
    <property type="entry name" value="LptD_N"/>
    <property type="match status" value="1"/>
</dbReference>
<feature type="domain" description="Organic solvent tolerance-like N-terminal" evidence="6">
    <location>
        <begin position="34"/>
        <end position="144"/>
    </location>
</feature>
<dbReference type="RefSeq" id="WP_093471159.1">
    <property type="nucleotide sequence ID" value="NZ_FOUI01000001.1"/>
</dbReference>
<keyword evidence="1 4" id="KW-0813">Transport</keyword>